<protein>
    <submittedName>
        <fullName evidence="1">Uncharacterized protein</fullName>
    </submittedName>
</protein>
<keyword evidence="2" id="KW-1185">Reference proteome</keyword>
<sequence>MLAWIPEPVLAEVKSTNTLEWISQSLAGGRMALLPDFPDLREAAVRLVSISRRYPVRRLDFPEAYCLAVAESIGYVASSENGGAYSAQFLYSRPTVWRAFDVLAELVRRGILTRQDVVKYQEETAHRFSRRDLQALGL</sequence>
<dbReference type="AlphaFoldDB" id="A0A7L4PC53"/>
<organism evidence="1 2">
    <name type="scientific">Pyrobaculum arsenaticum</name>
    <dbReference type="NCBI Taxonomy" id="121277"/>
    <lineage>
        <taxon>Archaea</taxon>
        <taxon>Thermoproteota</taxon>
        <taxon>Thermoprotei</taxon>
        <taxon>Thermoproteales</taxon>
        <taxon>Thermoproteaceae</taxon>
        <taxon>Pyrobaculum</taxon>
    </lineage>
</organism>
<proteinExistence type="predicted"/>
<evidence type="ECO:0000313" key="1">
    <source>
        <dbReference type="EMBL" id="NYR15446.1"/>
    </source>
</evidence>
<dbReference type="EMBL" id="JAAVJF010000002">
    <property type="protein sequence ID" value="NYR15446.1"/>
    <property type="molecule type" value="Genomic_DNA"/>
</dbReference>
<name>A0A7L4PC53_9CREN</name>
<comment type="caution">
    <text evidence="1">The sequence shown here is derived from an EMBL/GenBank/DDBJ whole genome shotgun (WGS) entry which is preliminary data.</text>
</comment>
<gene>
    <name evidence="1" type="ORF">HC235_05695</name>
</gene>
<reference evidence="1 2" key="1">
    <citation type="journal article" date="2020" name="Nat. Commun.">
        <title>The structures of two archaeal type IV pili illuminate evolutionary relationships.</title>
        <authorList>
            <person name="Wang F."/>
            <person name="Baquero D.P."/>
            <person name="Su Z."/>
            <person name="Beltran L.C."/>
            <person name="Prangishvili D."/>
            <person name="Krupovic M."/>
            <person name="Egelman E.H."/>
        </authorList>
    </citation>
    <scope>NUCLEOTIDE SEQUENCE [LARGE SCALE GENOMIC DNA]</scope>
    <source>
        <strain evidence="1 2">2GA</strain>
    </source>
</reference>
<evidence type="ECO:0000313" key="2">
    <source>
        <dbReference type="Proteomes" id="UP000554766"/>
    </source>
</evidence>
<dbReference type="Proteomes" id="UP000554766">
    <property type="component" value="Unassembled WGS sequence"/>
</dbReference>
<dbReference type="RefSeq" id="WP_179790479.1">
    <property type="nucleotide sequence ID" value="NZ_JAAVJF010000002.1"/>
</dbReference>
<accession>A0A7L4PC53</accession>